<comment type="function">
    <text evidence="3">Nucleoside triphosphate pyrophosphatase that hydrolyzes dTTP and UTP. May have a dual role in cell division arrest and in preventing the incorporation of modified nucleotides into cellular nucleic acids.</text>
</comment>
<feature type="active site" description="Proton acceptor" evidence="3">
    <location>
        <position position="70"/>
    </location>
</feature>
<feature type="site" description="Important for substrate specificity" evidence="3">
    <location>
        <position position="13"/>
    </location>
</feature>
<dbReference type="InterPro" id="IPR029001">
    <property type="entry name" value="ITPase-like_fam"/>
</dbReference>
<comment type="caution">
    <text evidence="4">The sequence shown here is derived from an EMBL/GenBank/DDBJ whole genome shotgun (WGS) entry which is preliminary data.</text>
</comment>
<feature type="site" description="Important for substrate specificity" evidence="3">
    <location>
        <position position="153"/>
    </location>
</feature>
<dbReference type="PIRSF" id="PIRSF006305">
    <property type="entry name" value="Maf"/>
    <property type="match status" value="1"/>
</dbReference>
<sequence>MEQRLILASGSPRRKELLQNMNLSFDVVVSNVDETIDRTLSAEDLVQSLSYQKASSIAKSHPEAYVIGADTMVLLDNQVLGKPKTEENAFQMLHQLSGRQHDVLTGVTIIKGKQIVSFYERTLIEFWPLTENEIWNYVKTGEPMDKAGAYGIQGLGAYLVKKVNGDYFSIVGLPVARLMRELQKLGFKNY</sequence>
<organism evidence="4 5">
    <name type="scientific">Oceanobacillus caeni</name>
    <dbReference type="NCBI Taxonomy" id="405946"/>
    <lineage>
        <taxon>Bacteria</taxon>
        <taxon>Bacillati</taxon>
        <taxon>Bacillota</taxon>
        <taxon>Bacilli</taxon>
        <taxon>Bacillales</taxon>
        <taxon>Bacillaceae</taxon>
        <taxon>Oceanobacillus</taxon>
    </lineage>
</organism>
<dbReference type="PANTHER" id="PTHR43213:SF5">
    <property type="entry name" value="BIFUNCTIONAL DTTP_UTP PYROPHOSPHATASE_METHYLTRANSFERASE PROTEIN-RELATED"/>
    <property type="match status" value="1"/>
</dbReference>
<dbReference type="EC" id="3.6.1.9" evidence="3"/>
<feature type="site" description="Important for substrate specificity" evidence="3">
    <location>
        <position position="71"/>
    </location>
</feature>
<comment type="catalytic activity">
    <reaction evidence="3">
        <text>UTP + H2O = UMP + diphosphate + H(+)</text>
        <dbReference type="Rhea" id="RHEA:29395"/>
        <dbReference type="ChEBI" id="CHEBI:15377"/>
        <dbReference type="ChEBI" id="CHEBI:15378"/>
        <dbReference type="ChEBI" id="CHEBI:33019"/>
        <dbReference type="ChEBI" id="CHEBI:46398"/>
        <dbReference type="ChEBI" id="CHEBI:57865"/>
        <dbReference type="EC" id="3.6.1.9"/>
    </reaction>
</comment>
<dbReference type="Gene3D" id="3.90.950.10">
    <property type="match status" value="1"/>
</dbReference>
<dbReference type="PANTHER" id="PTHR43213">
    <property type="entry name" value="BIFUNCTIONAL DTTP/UTP PYROPHOSPHATASE/METHYLTRANSFERASE PROTEIN-RELATED"/>
    <property type="match status" value="1"/>
</dbReference>
<proteinExistence type="inferred from homology"/>
<accession>A0ABR5MLG2</accession>
<dbReference type="NCBIfam" id="TIGR00172">
    <property type="entry name" value="maf"/>
    <property type="match status" value="1"/>
</dbReference>
<dbReference type="Pfam" id="PF02545">
    <property type="entry name" value="Maf"/>
    <property type="match status" value="1"/>
</dbReference>
<keyword evidence="2 3" id="KW-0378">Hydrolase</keyword>
<keyword evidence="3" id="KW-0963">Cytoplasm</keyword>
<dbReference type="Proteomes" id="UP000037854">
    <property type="component" value="Unassembled WGS sequence"/>
</dbReference>
<dbReference type="InterPro" id="IPR003697">
    <property type="entry name" value="Maf-like"/>
</dbReference>
<dbReference type="HAMAP" id="MF_00528">
    <property type="entry name" value="Maf"/>
    <property type="match status" value="1"/>
</dbReference>
<dbReference type="EMBL" id="LGTK01000011">
    <property type="protein sequence ID" value="KPH76796.1"/>
    <property type="molecule type" value="Genomic_DNA"/>
</dbReference>
<keyword evidence="3" id="KW-0546">Nucleotide metabolism</keyword>
<comment type="cofactor">
    <cofactor evidence="1 3">
        <name>a divalent metal cation</name>
        <dbReference type="ChEBI" id="CHEBI:60240"/>
    </cofactor>
</comment>
<dbReference type="CDD" id="cd00555">
    <property type="entry name" value="Maf"/>
    <property type="match status" value="1"/>
</dbReference>
<evidence type="ECO:0000256" key="1">
    <source>
        <dbReference type="ARBA" id="ARBA00001968"/>
    </source>
</evidence>
<evidence type="ECO:0000256" key="2">
    <source>
        <dbReference type="ARBA" id="ARBA00022801"/>
    </source>
</evidence>
<comment type="subcellular location">
    <subcellularLocation>
        <location evidence="3">Cytoplasm</location>
    </subcellularLocation>
</comment>
<comment type="catalytic activity">
    <reaction evidence="3">
        <text>dTTP + H2O = dTMP + diphosphate + H(+)</text>
        <dbReference type="Rhea" id="RHEA:28534"/>
        <dbReference type="ChEBI" id="CHEBI:15377"/>
        <dbReference type="ChEBI" id="CHEBI:15378"/>
        <dbReference type="ChEBI" id="CHEBI:33019"/>
        <dbReference type="ChEBI" id="CHEBI:37568"/>
        <dbReference type="ChEBI" id="CHEBI:63528"/>
        <dbReference type="EC" id="3.6.1.9"/>
    </reaction>
</comment>
<comment type="caution">
    <text evidence="3">Lacks conserved residue(s) required for the propagation of feature annotation.</text>
</comment>
<gene>
    <name evidence="4" type="ORF">AFL42_05125</name>
</gene>
<evidence type="ECO:0000256" key="3">
    <source>
        <dbReference type="HAMAP-Rule" id="MF_00528"/>
    </source>
</evidence>
<evidence type="ECO:0000313" key="4">
    <source>
        <dbReference type="EMBL" id="KPH76796.1"/>
    </source>
</evidence>
<comment type="similarity">
    <text evidence="3">Belongs to the Maf family. YhdE subfamily.</text>
</comment>
<keyword evidence="5" id="KW-1185">Reference proteome</keyword>
<protein>
    <recommendedName>
        <fullName evidence="3">dTTP/UTP pyrophosphatase</fullName>
        <shortName evidence="3">dTTPase/UTPase</shortName>
        <ecNumber evidence="3">3.6.1.9</ecNumber>
    </recommendedName>
    <alternativeName>
        <fullName evidence="3">Nucleoside triphosphate pyrophosphatase</fullName>
    </alternativeName>
    <alternativeName>
        <fullName evidence="3">Nucleotide pyrophosphatase</fullName>
        <shortName evidence="3">Nucleotide PPase</shortName>
    </alternativeName>
</protein>
<dbReference type="SUPFAM" id="SSF52972">
    <property type="entry name" value="ITPase-like"/>
    <property type="match status" value="1"/>
</dbReference>
<evidence type="ECO:0000313" key="5">
    <source>
        <dbReference type="Proteomes" id="UP000037854"/>
    </source>
</evidence>
<name>A0ABR5MLG2_9BACI</name>
<reference evidence="4 5" key="1">
    <citation type="submission" date="2015-07" db="EMBL/GenBank/DDBJ databases">
        <title>High-quality draft genome sequence of Oceanobacillus caeni HM6, a bacillus isolated from a human feces.</title>
        <authorList>
            <person name="Kumar J."/>
            <person name="Verma M.K."/>
            <person name="Pandey R."/>
            <person name="Bhambi M."/>
            <person name="Chauhan N."/>
        </authorList>
    </citation>
    <scope>NUCLEOTIDE SEQUENCE [LARGE SCALE GENOMIC DNA]</scope>
    <source>
        <strain evidence="4 5">HM6</strain>
    </source>
</reference>